<name>A0A5D2BQH4_GOSDA</name>
<dbReference type="EMBL" id="CM017708">
    <property type="protein sequence ID" value="TYG57806.1"/>
    <property type="molecule type" value="Genomic_DNA"/>
</dbReference>
<gene>
    <name evidence="2" type="ORF">ES288_D08G172100v1</name>
</gene>
<reference evidence="2 3" key="1">
    <citation type="submission" date="2019-06" db="EMBL/GenBank/DDBJ databases">
        <title>WGS assembly of Gossypium darwinii.</title>
        <authorList>
            <person name="Chen Z.J."/>
            <person name="Sreedasyam A."/>
            <person name="Ando A."/>
            <person name="Song Q."/>
            <person name="De L."/>
            <person name="Hulse-Kemp A."/>
            <person name="Ding M."/>
            <person name="Ye W."/>
            <person name="Kirkbride R."/>
            <person name="Jenkins J."/>
            <person name="Plott C."/>
            <person name="Lovell J."/>
            <person name="Lin Y.-M."/>
            <person name="Vaughn R."/>
            <person name="Liu B."/>
            <person name="Li W."/>
            <person name="Simpson S."/>
            <person name="Scheffler B."/>
            <person name="Saski C."/>
            <person name="Grover C."/>
            <person name="Hu G."/>
            <person name="Conover J."/>
            <person name="Carlson J."/>
            <person name="Shu S."/>
            <person name="Boston L."/>
            <person name="Williams M."/>
            <person name="Peterson D."/>
            <person name="Mcgee K."/>
            <person name="Jones D."/>
            <person name="Wendel J."/>
            <person name="Stelly D."/>
            <person name="Grimwood J."/>
            <person name="Schmutz J."/>
        </authorList>
    </citation>
    <scope>NUCLEOTIDE SEQUENCE [LARGE SCALE GENOMIC DNA]</scope>
    <source>
        <strain evidence="2">1808015.09</strain>
    </source>
</reference>
<sequence>MDKSGPKSKNPEPGNQGNDEKKSKKGLRLLARADYAFVPVASNVLLFKCMACAFPFNFQKPKGSEKLLQLVSNYSMVSNLKR</sequence>
<evidence type="ECO:0000313" key="3">
    <source>
        <dbReference type="Proteomes" id="UP000323506"/>
    </source>
</evidence>
<dbReference type="AlphaFoldDB" id="A0A5D2BQH4"/>
<protein>
    <submittedName>
        <fullName evidence="2">Uncharacterized protein</fullName>
    </submittedName>
</protein>
<proteinExistence type="predicted"/>
<dbReference type="Proteomes" id="UP000323506">
    <property type="component" value="Chromosome D08"/>
</dbReference>
<keyword evidence="3" id="KW-1185">Reference proteome</keyword>
<evidence type="ECO:0000256" key="1">
    <source>
        <dbReference type="SAM" id="MobiDB-lite"/>
    </source>
</evidence>
<organism evidence="2 3">
    <name type="scientific">Gossypium darwinii</name>
    <name type="common">Darwin's cotton</name>
    <name type="synonym">Gossypium barbadense var. darwinii</name>
    <dbReference type="NCBI Taxonomy" id="34276"/>
    <lineage>
        <taxon>Eukaryota</taxon>
        <taxon>Viridiplantae</taxon>
        <taxon>Streptophyta</taxon>
        <taxon>Embryophyta</taxon>
        <taxon>Tracheophyta</taxon>
        <taxon>Spermatophyta</taxon>
        <taxon>Magnoliopsida</taxon>
        <taxon>eudicotyledons</taxon>
        <taxon>Gunneridae</taxon>
        <taxon>Pentapetalae</taxon>
        <taxon>rosids</taxon>
        <taxon>malvids</taxon>
        <taxon>Malvales</taxon>
        <taxon>Malvaceae</taxon>
        <taxon>Malvoideae</taxon>
        <taxon>Gossypium</taxon>
    </lineage>
</organism>
<evidence type="ECO:0000313" key="2">
    <source>
        <dbReference type="EMBL" id="TYG57806.1"/>
    </source>
</evidence>
<feature type="region of interest" description="Disordered" evidence="1">
    <location>
        <begin position="1"/>
        <end position="25"/>
    </location>
</feature>
<accession>A0A5D2BQH4</accession>